<evidence type="ECO:0000313" key="2">
    <source>
        <dbReference type="Proteomes" id="UP000295515"/>
    </source>
</evidence>
<comment type="caution">
    <text evidence="1">The sequence shown here is derived from an EMBL/GenBank/DDBJ whole genome shotgun (WGS) entry which is preliminary data.</text>
</comment>
<organism evidence="1 2">
    <name type="scientific">Longibaculum muris</name>
    <dbReference type="NCBI Taxonomy" id="1796628"/>
    <lineage>
        <taxon>Bacteria</taxon>
        <taxon>Bacillati</taxon>
        <taxon>Bacillota</taxon>
        <taxon>Erysipelotrichia</taxon>
        <taxon>Erysipelotrichales</taxon>
        <taxon>Coprobacillaceae</taxon>
        <taxon>Longibaculum</taxon>
    </lineage>
</organism>
<keyword evidence="2" id="KW-1185">Reference proteome</keyword>
<dbReference type="EMBL" id="SMCQ01000011">
    <property type="protein sequence ID" value="TCV98625.1"/>
    <property type="molecule type" value="Genomic_DNA"/>
</dbReference>
<name>A0A4R3YZB1_9FIRM</name>
<proteinExistence type="predicted"/>
<evidence type="ECO:0000313" key="1">
    <source>
        <dbReference type="EMBL" id="TCV98625.1"/>
    </source>
</evidence>
<accession>A0A4R3YZB1</accession>
<gene>
    <name evidence="1" type="ORF">EDD60_11132</name>
</gene>
<protein>
    <submittedName>
        <fullName evidence="1">Uncharacterized protein</fullName>
    </submittedName>
</protein>
<dbReference type="Proteomes" id="UP000295515">
    <property type="component" value="Unassembled WGS sequence"/>
</dbReference>
<sequence length="34" mass="3995">MMSISNVNVLDNINLYTYIEEQFHDGSYIEVTIE</sequence>
<dbReference type="AlphaFoldDB" id="A0A4R3YZB1"/>
<reference evidence="1 2" key="1">
    <citation type="submission" date="2019-03" db="EMBL/GenBank/DDBJ databases">
        <title>Genomic Encyclopedia of Type Strains, Phase IV (KMG-IV): sequencing the most valuable type-strain genomes for metagenomic binning, comparative biology and taxonomic classification.</title>
        <authorList>
            <person name="Goeker M."/>
        </authorList>
    </citation>
    <scope>NUCLEOTIDE SEQUENCE [LARGE SCALE GENOMIC DNA]</scope>
    <source>
        <strain evidence="1 2">DSM 29487</strain>
    </source>
</reference>